<reference evidence="2" key="2">
    <citation type="submission" date="2020-11" db="EMBL/GenBank/DDBJ databases">
        <authorList>
            <person name="McCartney M.A."/>
            <person name="Auch B."/>
            <person name="Kono T."/>
            <person name="Mallez S."/>
            <person name="Becker A."/>
            <person name="Gohl D.M."/>
            <person name="Silverstein K.A.T."/>
            <person name="Koren S."/>
            <person name="Bechman K.B."/>
            <person name="Herman A."/>
            <person name="Abrahante J.E."/>
            <person name="Garbe J."/>
        </authorList>
    </citation>
    <scope>NUCLEOTIDE SEQUENCE</scope>
    <source>
        <strain evidence="2">Duluth1</strain>
        <tissue evidence="2">Whole animal</tissue>
    </source>
</reference>
<keyword evidence="3" id="KW-1185">Reference proteome</keyword>
<evidence type="ECO:0000256" key="1">
    <source>
        <dbReference type="SAM" id="Phobius"/>
    </source>
</evidence>
<reference evidence="2" key="1">
    <citation type="journal article" date="2019" name="bioRxiv">
        <title>The Genome of the Zebra Mussel, Dreissena polymorpha: A Resource for Invasive Species Research.</title>
        <authorList>
            <person name="McCartney M.A."/>
            <person name="Auch B."/>
            <person name="Kono T."/>
            <person name="Mallez S."/>
            <person name="Zhang Y."/>
            <person name="Obille A."/>
            <person name="Becker A."/>
            <person name="Abrahante J.E."/>
            <person name="Garbe J."/>
            <person name="Badalamenti J.P."/>
            <person name="Herman A."/>
            <person name="Mangelson H."/>
            <person name="Liachko I."/>
            <person name="Sullivan S."/>
            <person name="Sone E.D."/>
            <person name="Koren S."/>
            <person name="Silverstein K.A.T."/>
            <person name="Beckman K.B."/>
            <person name="Gohl D.M."/>
        </authorList>
    </citation>
    <scope>NUCLEOTIDE SEQUENCE</scope>
    <source>
        <strain evidence="2">Duluth1</strain>
        <tissue evidence="2">Whole animal</tissue>
    </source>
</reference>
<organism evidence="2 3">
    <name type="scientific">Dreissena polymorpha</name>
    <name type="common">Zebra mussel</name>
    <name type="synonym">Mytilus polymorpha</name>
    <dbReference type="NCBI Taxonomy" id="45954"/>
    <lineage>
        <taxon>Eukaryota</taxon>
        <taxon>Metazoa</taxon>
        <taxon>Spiralia</taxon>
        <taxon>Lophotrochozoa</taxon>
        <taxon>Mollusca</taxon>
        <taxon>Bivalvia</taxon>
        <taxon>Autobranchia</taxon>
        <taxon>Heteroconchia</taxon>
        <taxon>Euheterodonta</taxon>
        <taxon>Imparidentia</taxon>
        <taxon>Neoheterodontei</taxon>
        <taxon>Myida</taxon>
        <taxon>Dreissenoidea</taxon>
        <taxon>Dreissenidae</taxon>
        <taxon>Dreissena</taxon>
    </lineage>
</organism>
<evidence type="ECO:0000313" key="3">
    <source>
        <dbReference type="Proteomes" id="UP000828390"/>
    </source>
</evidence>
<name>A0A9D4EZC6_DREPO</name>
<accession>A0A9D4EZC6</accession>
<feature type="transmembrane region" description="Helical" evidence="1">
    <location>
        <begin position="50"/>
        <end position="75"/>
    </location>
</feature>
<protein>
    <submittedName>
        <fullName evidence="2">Uncharacterized protein</fullName>
    </submittedName>
</protein>
<keyword evidence="1" id="KW-1133">Transmembrane helix</keyword>
<dbReference type="EMBL" id="JAIWYP010000008">
    <property type="protein sequence ID" value="KAH3788551.1"/>
    <property type="molecule type" value="Genomic_DNA"/>
</dbReference>
<sequence>MRQPVSPEDDFSARPKQLDAHYELPVCLASKNVLPYMSGTILESLVSQQLFVLLITGVASYLILKLLYFVGVFALPAGWSLGGGVGTFWSLGLDGPGGGFEVTATSC</sequence>
<dbReference type="AlphaFoldDB" id="A0A9D4EZC6"/>
<keyword evidence="1" id="KW-0812">Transmembrane</keyword>
<keyword evidence="1" id="KW-0472">Membrane</keyword>
<dbReference type="Proteomes" id="UP000828390">
    <property type="component" value="Unassembled WGS sequence"/>
</dbReference>
<proteinExistence type="predicted"/>
<gene>
    <name evidence="2" type="ORF">DPMN_166696</name>
</gene>
<comment type="caution">
    <text evidence="2">The sequence shown here is derived from an EMBL/GenBank/DDBJ whole genome shotgun (WGS) entry which is preliminary data.</text>
</comment>
<evidence type="ECO:0000313" key="2">
    <source>
        <dbReference type="EMBL" id="KAH3788551.1"/>
    </source>
</evidence>